<dbReference type="AlphaFoldDB" id="A0A917BPN9"/>
<dbReference type="Gene3D" id="1.10.10.60">
    <property type="entry name" value="Homeodomain-like"/>
    <property type="match status" value="1"/>
</dbReference>
<dbReference type="EMBL" id="BMCT01000001">
    <property type="protein sequence ID" value="GGF53034.1"/>
    <property type="molecule type" value="Genomic_DNA"/>
</dbReference>
<gene>
    <name evidence="2" type="ORF">GCM10007301_10650</name>
</gene>
<keyword evidence="3" id="KW-1185">Reference proteome</keyword>
<evidence type="ECO:0008006" key="4">
    <source>
        <dbReference type="Google" id="ProtNLM"/>
    </source>
</evidence>
<evidence type="ECO:0000313" key="3">
    <source>
        <dbReference type="Proteomes" id="UP000606044"/>
    </source>
</evidence>
<feature type="region of interest" description="Disordered" evidence="1">
    <location>
        <begin position="134"/>
        <end position="157"/>
    </location>
</feature>
<proteinExistence type="predicted"/>
<accession>A0A917BPN9</accession>
<evidence type="ECO:0000256" key="1">
    <source>
        <dbReference type="SAM" id="MobiDB-lite"/>
    </source>
</evidence>
<name>A0A917BPN9_9HYPH</name>
<feature type="compositionally biased region" description="Basic and acidic residues" evidence="1">
    <location>
        <begin position="136"/>
        <end position="157"/>
    </location>
</feature>
<reference evidence="2" key="2">
    <citation type="submission" date="2020-09" db="EMBL/GenBank/DDBJ databases">
        <authorList>
            <person name="Sun Q."/>
            <person name="Sedlacek I."/>
        </authorList>
    </citation>
    <scope>NUCLEOTIDE SEQUENCE</scope>
    <source>
        <strain evidence="2">CCM 7897</strain>
    </source>
</reference>
<dbReference type="Proteomes" id="UP000606044">
    <property type="component" value="Unassembled WGS sequence"/>
</dbReference>
<comment type="caution">
    <text evidence="2">The sequence shown here is derived from an EMBL/GenBank/DDBJ whole genome shotgun (WGS) entry which is preliminary data.</text>
</comment>
<protein>
    <recommendedName>
        <fullName evidence="4">Helix-turn-helix domain-containing protein</fullName>
    </recommendedName>
</protein>
<dbReference type="RefSeq" id="WP_188576042.1">
    <property type="nucleotide sequence ID" value="NZ_BMCT01000001.1"/>
</dbReference>
<reference evidence="2" key="1">
    <citation type="journal article" date="2014" name="Int. J. Syst. Evol. Microbiol.">
        <title>Complete genome sequence of Corynebacterium casei LMG S-19264T (=DSM 44701T), isolated from a smear-ripened cheese.</title>
        <authorList>
            <consortium name="US DOE Joint Genome Institute (JGI-PGF)"/>
            <person name="Walter F."/>
            <person name="Albersmeier A."/>
            <person name="Kalinowski J."/>
            <person name="Ruckert C."/>
        </authorList>
    </citation>
    <scope>NUCLEOTIDE SEQUENCE</scope>
    <source>
        <strain evidence="2">CCM 7897</strain>
    </source>
</reference>
<feature type="region of interest" description="Disordered" evidence="1">
    <location>
        <begin position="43"/>
        <end position="70"/>
    </location>
</feature>
<organism evidence="2 3">
    <name type="scientific">Azorhizobium oxalatiphilum</name>
    <dbReference type="NCBI Taxonomy" id="980631"/>
    <lineage>
        <taxon>Bacteria</taxon>
        <taxon>Pseudomonadati</taxon>
        <taxon>Pseudomonadota</taxon>
        <taxon>Alphaproteobacteria</taxon>
        <taxon>Hyphomicrobiales</taxon>
        <taxon>Xanthobacteraceae</taxon>
        <taxon>Azorhizobium</taxon>
    </lineage>
</organism>
<sequence length="183" mass="20252">MPNPPSPETTEQARALYARGVPVRTIMADTGLSRRQIYYWLDRGPGRDAEATPKPTPRRATRRRSDLARPPSLEARRRLMGRLWRAAECQISEIEDRLVAATAGEADAPPRDAERDARALAVLARVMRELSALDAAARRDRAADEAGRASRDPETFRRELARRLAQIQSGEKGAAAQAEGEGE</sequence>
<evidence type="ECO:0000313" key="2">
    <source>
        <dbReference type="EMBL" id="GGF53034.1"/>
    </source>
</evidence>